<dbReference type="AlphaFoldDB" id="A0AAW6DG90"/>
<evidence type="ECO:0000256" key="2">
    <source>
        <dbReference type="ARBA" id="ARBA00023125"/>
    </source>
</evidence>
<organism evidence="6 7">
    <name type="scientific">Mediterraneibacter gnavus</name>
    <name type="common">Ruminococcus gnavus</name>
    <dbReference type="NCBI Taxonomy" id="33038"/>
    <lineage>
        <taxon>Bacteria</taxon>
        <taxon>Bacillati</taxon>
        <taxon>Bacillota</taxon>
        <taxon>Clostridia</taxon>
        <taxon>Lachnospirales</taxon>
        <taxon>Lachnospiraceae</taxon>
        <taxon>Mediterraneibacter</taxon>
    </lineage>
</organism>
<dbReference type="InterPro" id="IPR009061">
    <property type="entry name" value="DNA-bd_dom_put_sf"/>
</dbReference>
<feature type="domain" description="HTH merR-type" evidence="5">
    <location>
        <begin position="1"/>
        <end position="71"/>
    </location>
</feature>
<dbReference type="GO" id="GO:0003677">
    <property type="term" value="F:DNA binding"/>
    <property type="evidence" value="ECO:0007669"/>
    <property type="project" value="UniProtKB-KW"/>
</dbReference>
<dbReference type="RefSeq" id="WP_272108406.1">
    <property type="nucleotide sequence ID" value="NZ_JAQMLA010000128.1"/>
</dbReference>
<dbReference type="SUPFAM" id="SSF89082">
    <property type="entry name" value="Antibiotic binding domain of TipA-like multidrug resistance regulators"/>
    <property type="match status" value="1"/>
</dbReference>
<dbReference type="SUPFAM" id="SSF46955">
    <property type="entry name" value="Putative DNA-binding domain"/>
    <property type="match status" value="1"/>
</dbReference>
<proteinExistence type="predicted"/>
<dbReference type="EMBL" id="JAQMLA010000128">
    <property type="protein sequence ID" value="MDB8688780.1"/>
    <property type="molecule type" value="Genomic_DNA"/>
</dbReference>
<dbReference type="PANTHER" id="PTHR30204:SF90">
    <property type="entry name" value="HTH-TYPE TRANSCRIPTIONAL ACTIVATOR MTA"/>
    <property type="match status" value="1"/>
</dbReference>
<dbReference type="Pfam" id="PF13411">
    <property type="entry name" value="MerR_1"/>
    <property type="match status" value="1"/>
</dbReference>
<dbReference type="Gene3D" id="1.10.490.50">
    <property type="entry name" value="Antibiotic binding domain of TipA-like multidrug resistance regulators"/>
    <property type="match status" value="1"/>
</dbReference>
<dbReference type="Pfam" id="PF07739">
    <property type="entry name" value="TipAS"/>
    <property type="match status" value="1"/>
</dbReference>
<dbReference type="Proteomes" id="UP001212160">
    <property type="component" value="Unassembled WGS sequence"/>
</dbReference>
<evidence type="ECO:0000256" key="3">
    <source>
        <dbReference type="ARBA" id="ARBA00023159"/>
    </source>
</evidence>
<accession>A0AAW6DG90</accession>
<dbReference type="Gene3D" id="1.10.1660.10">
    <property type="match status" value="1"/>
</dbReference>
<evidence type="ECO:0000259" key="5">
    <source>
        <dbReference type="PROSITE" id="PS50937"/>
    </source>
</evidence>
<dbReference type="InterPro" id="IPR047057">
    <property type="entry name" value="MerR_fam"/>
</dbReference>
<dbReference type="CDD" id="cd01106">
    <property type="entry name" value="HTH_TipAL-Mta"/>
    <property type="match status" value="1"/>
</dbReference>
<keyword evidence="3" id="KW-0010">Activator</keyword>
<dbReference type="InterPro" id="IPR036244">
    <property type="entry name" value="TipA-like_antibiotic-bd"/>
</dbReference>
<dbReference type="InterPro" id="IPR012925">
    <property type="entry name" value="TipAS_dom"/>
</dbReference>
<dbReference type="InterPro" id="IPR000551">
    <property type="entry name" value="MerR-type_HTH_dom"/>
</dbReference>
<dbReference type="PROSITE" id="PS50937">
    <property type="entry name" value="HTH_MERR_2"/>
    <property type="match status" value="1"/>
</dbReference>
<evidence type="ECO:0000256" key="4">
    <source>
        <dbReference type="ARBA" id="ARBA00023163"/>
    </source>
</evidence>
<protein>
    <submittedName>
        <fullName evidence="6">MerR family transcriptional regulator</fullName>
    </submittedName>
</protein>
<keyword evidence="2" id="KW-0238">DNA-binding</keyword>
<dbReference type="SMART" id="SM00422">
    <property type="entry name" value="HTH_MERR"/>
    <property type="match status" value="1"/>
</dbReference>
<keyword evidence="1" id="KW-0805">Transcription regulation</keyword>
<dbReference type="PANTHER" id="PTHR30204">
    <property type="entry name" value="REDOX-CYCLING DRUG-SENSING TRANSCRIPTIONAL ACTIVATOR SOXR"/>
    <property type="match status" value="1"/>
</dbReference>
<evidence type="ECO:0000313" key="7">
    <source>
        <dbReference type="Proteomes" id="UP001212160"/>
    </source>
</evidence>
<comment type="caution">
    <text evidence="6">The sequence shown here is derived from an EMBL/GenBank/DDBJ whole genome shotgun (WGS) entry which is preliminary data.</text>
</comment>
<keyword evidence="4" id="KW-0804">Transcription</keyword>
<dbReference type="GO" id="GO:0003700">
    <property type="term" value="F:DNA-binding transcription factor activity"/>
    <property type="evidence" value="ECO:0007669"/>
    <property type="project" value="InterPro"/>
</dbReference>
<dbReference type="PRINTS" id="PR00040">
    <property type="entry name" value="HTHMERR"/>
</dbReference>
<name>A0AAW6DG90_MEDGN</name>
<reference evidence="6" key="1">
    <citation type="submission" date="2023-01" db="EMBL/GenBank/DDBJ databases">
        <title>Human gut microbiome strain richness.</title>
        <authorList>
            <person name="Chen-Liaw A."/>
        </authorList>
    </citation>
    <scope>NUCLEOTIDE SEQUENCE</scope>
    <source>
        <strain evidence="6">RTP21484st1_H11_RTP21484_190118</strain>
    </source>
</reference>
<sequence length="256" mass="30131">MEYTINKLSKLASISSRTLRYYDEIGLLKPLKINSSGYRVYGENELKRLQQILFLRQFGLELTTISKILDSDSFNTIQMLKTHLLLLKQQRNEIDSIINNVEKTIENEKGKIVLKDFERFVGLQKKFLVNNFLEYQNELMNLYSPSQLKLYSETAANMSFDELTSLNALEKYIIYNLEKFVKTHEQIPSFLAEDIYSHHKEWLNFMLTPLTPEIHLSIAEQYVNDSRFKSYYDKHVDGCAKSLFDIVSYYTKELLV</sequence>
<evidence type="ECO:0000313" key="6">
    <source>
        <dbReference type="EMBL" id="MDB8688780.1"/>
    </source>
</evidence>
<evidence type="ECO:0000256" key="1">
    <source>
        <dbReference type="ARBA" id="ARBA00023015"/>
    </source>
</evidence>
<gene>
    <name evidence="6" type="ORF">PNW85_19460</name>
</gene>